<keyword evidence="1" id="KW-0472">Membrane</keyword>
<evidence type="ECO:0000256" key="1">
    <source>
        <dbReference type="SAM" id="Phobius"/>
    </source>
</evidence>
<protein>
    <recommendedName>
        <fullName evidence="4">Tetratricopeptide repeat-containing protein</fullName>
    </recommendedName>
</protein>
<keyword evidence="3" id="KW-1185">Reference proteome</keyword>
<gene>
    <name evidence="2" type="ORF">SAMN02745190_02042</name>
</gene>
<dbReference type="EMBL" id="FQUG01000008">
    <property type="protein sequence ID" value="SHF18216.1"/>
    <property type="molecule type" value="Genomic_DNA"/>
</dbReference>
<feature type="transmembrane region" description="Helical" evidence="1">
    <location>
        <begin position="19"/>
        <end position="38"/>
    </location>
</feature>
<organism evidence="2 3">
    <name type="scientific">Schwartzia succinivorans DSM 10502</name>
    <dbReference type="NCBI Taxonomy" id="1123243"/>
    <lineage>
        <taxon>Bacteria</taxon>
        <taxon>Bacillati</taxon>
        <taxon>Bacillota</taxon>
        <taxon>Negativicutes</taxon>
        <taxon>Selenomonadales</taxon>
        <taxon>Selenomonadaceae</taxon>
        <taxon>Schwartzia</taxon>
    </lineage>
</organism>
<evidence type="ECO:0000313" key="3">
    <source>
        <dbReference type="Proteomes" id="UP000184404"/>
    </source>
</evidence>
<dbReference type="AlphaFoldDB" id="A0A1M4ZKW3"/>
<feature type="transmembrane region" description="Helical" evidence="1">
    <location>
        <begin position="50"/>
        <end position="71"/>
    </location>
</feature>
<keyword evidence="1" id="KW-1133">Transmembrane helix</keyword>
<evidence type="ECO:0008006" key="4">
    <source>
        <dbReference type="Google" id="ProtNLM"/>
    </source>
</evidence>
<name>A0A1M4ZKW3_9FIRM</name>
<dbReference type="Proteomes" id="UP000184404">
    <property type="component" value="Unassembled WGS sequence"/>
</dbReference>
<proteinExistence type="predicted"/>
<dbReference type="OrthoDB" id="9814427at2"/>
<dbReference type="RefSeq" id="WP_072936162.1">
    <property type="nucleotide sequence ID" value="NZ_FQUG01000008.1"/>
</dbReference>
<reference evidence="2 3" key="1">
    <citation type="submission" date="2016-11" db="EMBL/GenBank/DDBJ databases">
        <authorList>
            <person name="Jaros S."/>
            <person name="Januszkiewicz K."/>
            <person name="Wedrychowicz H."/>
        </authorList>
    </citation>
    <scope>NUCLEOTIDE SEQUENCE [LARGE SCALE GENOMIC DNA]</scope>
    <source>
        <strain evidence="2 3">DSM 10502</strain>
    </source>
</reference>
<evidence type="ECO:0000313" key="2">
    <source>
        <dbReference type="EMBL" id="SHF18216.1"/>
    </source>
</evidence>
<accession>A0A1M4ZKW3</accession>
<keyword evidence="1" id="KW-0812">Transmembrane</keyword>
<sequence>MNCGVRATTKELPKETYKIIAGCLAGGILLVFLLLITGSLGDDGGTRPGTVVVCLAVMGGMGYLARFYWLYEEPDMESLPAPELPERPKMSFHVGRLAYDRNLVFESVETLLALAEQQADKDKLLSYSYYKAALDNAVEKNDRWNVLFQLASALDRDNSAEAMTYAHQSLGYAQSPQQVGGSFGLIGLMHWKNGEYREAYDCAIKEAEQFAEVNQDIRFYEKQFSATAKAGDCQWAIYQSAPPLSPLRQEAWQIARVTFDKALSLANYRGLWDVPLHYGSTCRYLARLCEFMAYTMRMQESEYKALEWERRAGKYIKNPRISEAELESALARQEY</sequence>